<reference evidence="1 2" key="1">
    <citation type="submission" date="2013-08" db="EMBL/GenBank/DDBJ databases">
        <authorList>
            <person name="Weinstock G."/>
            <person name="Sodergren E."/>
            <person name="Wylie T."/>
            <person name="Fulton L."/>
            <person name="Fulton R."/>
            <person name="Fronick C."/>
            <person name="O'Laughlin M."/>
            <person name="Godfrey J."/>
            <person name="Miner T."/>
            <person name="Herter B."/>
            <person name="Appelbaum E."/>
            <person name="Cordes M."/>
            <person name="Lek S."/>
            <person name="Wollam A."/>
            <person name="Pepin K.H."/>
            <person name="Palsikar V.B."/>
            <person name="Mitreva M."/>
            <person name="Wilson R.K."/>
        </authorList>
    </citation>
    <scope>NUCLEOTIDE SEQUENCE [LARGE SCALE GENOMIC DNA]</scope>
    <source>
        <strain evidence="1 2">ATCC 12856</strain>
    </source>
</reference>
<name>U1WE52_ANEAE</name>
<dbReference type="STRING" id="649747.HMPREF0083_05181"/>
<dbReference type="EMBL" id="AWSJ01000315">
    <property type="protein sequence ID" value="ERI06809.1"/>
    <property type="molecule type" value="Genomic_DNA"/>
</dbReference>
<evidence type="ECO:0000313" key="2">
    <source>
        <dbReference type="Proteomes" id="UP000016511"/>
    </source>
</evidence>
<evidence type="ECO:0000313" key="1">
    <source>
        <dbReference type="EMBL" id="ERI06809.1"/>
    </source>
</evidence>
<dbReference type="PATRIC" id="fig|649747.3.peg.4666"/>
<accession>U1WE52</accession>
<organism evidence="1 2">
    <name type="scientific">Aneurinibacillus aneurinilyticus ATCC 12856</name>
    <dbReference type="NCBI Taxonomy" id="649747"/>
    <lineage>
        <taxon>Bacteria</taxon>
        <taxon>Bacillati</taxon>
        <taxon>Bacillota</taxon>
        <taxon>Bacilli</taxon>
        <taxon>Bacillales</taxon>
        <taxon>Paenibacillaceae</taxon>
        <taxon>Aneurinibacillus group</taxon>
        <taxon>Aneurinibacillus</taxon>
    </lineage>
</organism>
<proteinExistence type="predicted"/>
<comment type="caution">
    <text evidence="1">The sequence shown here is derived from an EMBL/GenBank/DDBJ whole genome shotgun (WGS) entry which is preliminary data.</text>
</comment>
<dbReference type="AlphaFoldDB" id="U1WE52"/>
<gene>
    <name evidence="1" type="ORF">HMPREF0083_05181</name>
</gene>
<protein>
    <submittedName>
        <fullName evidence="1">Uncharacterized protein</fullName>
    </submittedName>
</protein>
<sequence length="221" mass="24700">MLTGGLNNAFNLSNMTVQQHHIFEAATQKYLEVFHLTYGGQYFLVKYIHLCSHPVPNYVAPIVSRVCSVSNITSPPLFATRNAVGDDFLFFCNGSNHLYKGSSFFYLLYNGCECVYSLYRFIDLFTELSGYFICYVFHRSLLTLNLFDGGCYFANRNVVELTSSASFIVASVDSTVSNNPFTFSVPIVISIISRYFVCLIVPCSIKAFPVPHAKTSGGVKK</sequence>
<dbReference type="Proteomes" id="UP000016511">
    <property type="component" value="Unassembled WGS sequence"/>
</dbReference>
<keyword evidence="2" id="KW-1185">Reference proteome</keyword>
<dbReference type="HOGENOM" id="CLU_1248498_0_0_9"/>